<dbReference type="InterPro" id="IPR010985">
    <property type="entry name" value="Ribbon_hlx_hlx"/>
</dbReference>
<gene>
    <name evidence="2" type="ORF">CDV25_08610</name>
</gene>
<dbReference type="GO" id="GO:0006355">
    <property type="term" value="P:regulation of DNA-templated transcription"/>
    <property type="evidence" value="ECO:0007669"/>
    <property type="project" value="InterPro"/>
</dbReference>
<proteinExistence type="predicted"/>
<dbReference type="RefSeq" id="WP_034361444.1">
    <property type="nucleotide sequence ID" value="NZ_CP021886.1"/>
</dbReference>
<name>A0A2U8FFI7_9HELI</name>
<evidence type="ECO:0000313" key="3">
    <source>
        <dbReference type="Proteomes" id="UP000244890"/>
    </source>
</evidence>
<dbReference type="InterPro" id="IPR002145">
    <property type="entry name" value="CopG"/>
</dbReference>
<protein>
    <recommendedName>
        <fullName evidence="1">Ribbon-helix-helix protein CopG domain-containing protein</fullName>
    </recommendedName>
</protein>
<evidence type="ECO:0000259" key="1">
    <source>
        <dbReference type="Pfam" id="PF01402"/>
    </source>
</evidence>
<dbReference type="Proteomes" id="UP000244890">
    <property type="component" value="Chromosome"/>
</dbReference>
<dbReference type="InterPro" id="IPR013321">
    <property type="entry name" value="Arc_rbn_hlx_hlx"/>
</dbReference>
<evidence type="ECO:0000313" key="2">
    <source>
        <dbReference type="EMBL" id="AWI34816.1"/>
    </source>
</evidence>
<reference evidence="2 3" key="1">
    <citation type="submission" date="2017-06" db="EMBL/GenBank/DDBJ databases">
        <title>Complete genome of Helicobacter apodemus.</title>
        <authorList>
            <person name="Cho S."/>
        </authorList>
    </citation>
    <scope>NUCLEOTIDE SEQUENCE [LARGE SCALE GENOMIC DNA]</scope>
    <source>
        <strain evidence="3">SNUVETPUB-15-01</strain>
    </source>
</reference>
<feature type="domain" description="Ribbon-helix-helix protein CopG" evidence="1">
    <location>
        <begin position="5"/>
        <end position="39"/>
    </location>
</feature>
<dbReference type="Pfam" id="PF01402">
    <property type="entry name" value="RHH_1"/>
    <property type="match status" value="1"/>
</dbReference>
<dbReference type="EMBL" id="CP021886">
    <property type="protein sequence ID" value="AWI34816.1"/>
    <property type="molecule type" value="Genomic_DNA"/>
</dbReference>
<sequence length="75" mass="8879">MKSAINIRLDKDLIQTLDYTAKEMNLTRTALIERAIIAYQDRMDEMISDKVIDEIKEGKRKTIPYDEFKKQLGWD</sequence>
<dbReference type="AlphaFoldDB" id="A0A2U8FFI7"/>
<accession>A0A2U8FFI7</accession>
<organism evidence="2 3">
    <name type="scientific">Helicobacter apodemus</name>
    <dbReference type="NCBI Taxonomy" id="135569"/>
    <lineage>
        <taxon>Bacteria</taxon>
        <taxon>Pseudomonadati</taxon>
        <taxon>Campylobacterota</taxon>
        <taxon>Epsilonproteobacteria</taxon>
        <taxon>Campylobacterales</taxon>
        <taxon>Helicobacteraceae</taxon>
        <taxon>Helicobacter</taxon>
    </lineage>
</organism>
<dbReference type="Gene3D" id="1.10.1220.10">
    <property type="entry name" value="Met repressor-like"/>
    <property type="match status" value="1"/>
</dbReference>
<dbReference type="OrthoDB" id="5334715at2"/>
<dbReference type="GeneID" id="82321716"/>
<dbReference type="SUPFAM" id="SSF47598">
    <property type="entry name" value="Ribbon-helix-helix"/>
    <property type="match status" value="1"/>
</dbReference>
<dbReference type="KEGG" id="had:CDV25_08610"/>